<dbReference type="GO" id="GO:0097367">
    <property type="term" value="F:carbohydrate derivative binding"/>
    <property type="evidence" value="ECO:0007669"/>
    <property type="project" value="InterPro"/>
</dbReference>
<evidence type="ECO:0000259" key="3">
    <source>
        <dbReference type="PROSITE" id="PS51464"/>
    </source>
</evidence>
<dbReference type="InterPro" id="IPR001347">
    <property type="entry name" value="SIS_dom"/>
</dbReference>
<dbReference type="InterPro" id="IPR046348">
    <property type="entry name" value="SIS_dom_sf"/>
</dbReference>
<dbReference type="InterPro" id="IPR040190">
    <property type="entry name" value="MURQ/GCKR"/>
</dbReference>
<dbReference type="NCBIfam" id="NF003915">
    <property type="entry name" value="PRK05441.1"/>
    <property type="match status" value="1"/>
</dbReference>
<keyword evidence="1" id="KW-0456">Lyase</keyword>
<dbReference type="GO" id="GO:0016803">
    <property type="term" value="F:ether hydrolase activity"/>
    <property type="evidence" value="ECO:0007669"/>
    <property type="project" value="TreeGrafter"/>
</dbReference>
<organism evidence="4 6">
    <name type="scientific">Thermus scotoductus</name>
    <dbReference type="NCBI Taxonomy" id="37636"/>
    <lineage>
        <taxon>Bacteria</taxon>
        <taxon>Thermotogati</taxon>
        <taxon>Deinococcota</taxon>
        <taxon>Deinococci</taxon>
        <taxon>Thermales</taxon>
        <taxon>Thermaceae</taxon>
        <taxon>Thermus</taxon>
    </lineage>
</organism>
<dbReference type="PROSITE" id="PS51464">
    <property type="entry name" value="SIS"/>
    <property type="match status" value="1"/>
</dbReference>
<dbReference type="Proteomes" id="UP000287155">
    <property type="component" value="Unassembled WGS sequence"/>
</dbReference>
<dbReference type="PANTHER" id="PTHR10088:SF4">
    <property type="entry name" value="GLUCOKINASE REGULATORY PROTEIN"/>
    <property type="match status" value="1"/>
</dbReference>
<dbReference type="EMBL" id="LJJR01000008">
    <property type="protein sequence ID" value="KPD32288.1"/>
    <property type="molecule type" value="Genomic_DNA"/>
</dbReference>
<evidence type="ECO:0000313" key="5">
    <source>
        <dbReference type="EMBL" id="RTI11639.1"/>
    </source>
</evidence>
<dbReference type="InterPro" id="IPR005488">
    <property type="entry name" value="Etherase_MurQ"/>
</dbReference>
<keyword evidence="2" id="KW-0119">Carbohydrate metabolism</keyword>
<evidence type="ECO:0000313" key="4">
    <source>
        <dbReference type="EMBL" id="KPD32288.1"/>
    </source>
</evidence>
<dbReference type="PANTHER" id="PTHR10088">
    <property type="entry name" value="GLUCOKINASE REGULATORY PROTEIN"/>
    <property type="match status" value="1"/>
</dbReference>
<evidence type="ECO:0000313" key="7">
    <source>
        <dbReference type="Proteomes" id="UP000287155"/>
    </source>
</evidence>
<evidence type="ECO:0000256" key="1">
    <source>
        <dbReference type="ARBA" id="ARBA00023239"/>
    </source>
</evidence>
<reference evidence="4 6" key="1">
    <citation type="submission" date="2015-09" db="EMBL/GenBank/DDBJ databases">
        <title>Draft genome sequence of Thermus scotoductus strain K1 isolated from a geothermal spring in Nagorno-Karabakh, Armenia.</title>
        <authorList>
            <person name="Saghatelyan A."/>
            <person name="Poghosyan L."/>
            <person name="Panosyan H."/>
            <person name="Birkeland N.-K."/>
        </authorList>
    </citation>
    <scope>NUCLEOTIDE SEQUENCE [LARGE SCALE GENOMIC DNA]</scope>
    <source>
        <strain evidence="4 6">K1</strain>
    </source>
</reference>
<dbReference type="PATRIC" id="fig|37636.3.peg.2521"/>
<evidence type="ECO:0000256" key="2">
    <source>
        <dbReference type="ARBA" id="ARBA00023277"/>
    </source>
</evidence>
<dbReference type="Gene3D" id="1.10.8.1080">
    <property type="match status" value="1"/>
</dbReference>
<dbReference type="RefSeq" id="WP_015716981.1">
    <property type="nucleotide sequence ID" value="NZ_PEMJ01000346.1"/>
</dbReference>
<comment type="caution">
    <text evidence="4">The sequence shown here is derived from an EMBL/GenBank/DDBJ whole genome shotgun (WGS) entry which is preliminary data.</text>
</comment>
<dbReference type="SUPFAM" id="SSF53697">
    <property type="entry name" value="SIS domain"/>
    <property type="match status" value="1"/>
</dbReference>
<accession>A0A0N0IR17</accession>
<dbReference type="Proteomes" id="UP000053099">
    <property type="component" value="Unassembled WGS sequence"/>
</dbReference>
<feature type="domain" description="SIS" evidence="3">
    <location>
        <begin position="49"/>
        <end position="208"/>
    </location>
</feature>
<dbReference type="EMBL" id="PEMJ01000346">
    <property type="protein sequence ID" value="RTI11639.1"/>
    <property type="molecule type" value="Genomic_DNA"/>
</dbReference>
<dbReference type="AlphaFoldDB" id="A0A0N0IR17"/>
<proteinExistence type="predicted"/>
<name>A0A0N0IR17_THESC</name>
<gene>
    <name evidence="4" type="ORF">AN926_03915</name>
    <name evidence="5" type="ORF">CSW27_12020</name>
</gene>
<dbReference type="GO" id="GO:0046348">
    <property type="term" value="P:amino sugar catabolic process"/>
    <property type="evidence" value="ECO:0007669"/>
    <property type="project" value="InterPro"/>
</dbReference>
<dbReference type="GO" id="GO:0016835">
    <property type="term" value="F:carbon-oxygen lyase activity"/>
    <property type="evidence" value="ECO:0007669"/>
    <property type="project" value="InterPro"/>
</dbReference>
<dbReference type="GO" id="GO:0009254">
    <property type="term" value="P:peptidoglycan turnover"/>
    <property type="evidence" value="ECO:0007669"/>
    <property type="project" value="TreeGrafter"/>
</dbReference>
<dbReference type="CDD" id="cd05007">
    <property type="entry name" value="SIS_Etherase"/>
    <property type="match status" value="1"/>
</dbReference>
<dbReference type="Pfam" id="PF22645">
    <property type="entry name" value="GKRP_SIS_N"/>
    <property type="match status" value="1"/>
</dbReference>
<reference evidence="5 7" key="2">
    <citation type="journal article" date="2019" name="Extremophiles">
        <title>Biogeography of thermophiles and predominance of Thermus scotoductus in domestic water heaters.</title>
        <authorList>
            <person name="Wilpiszeski R.L."/>
            <person name="Zhang Z."/>
            <person name="House C.H."/>
        </authorList>
    </citation>
    <scope>NUCLEOTIDE SEQUENCE [LARGE SCALE GENOMIC DNA]</scope>
    <source>
        <strain evidence="5 7">14_S14</strain>
    </source>
</reference>
<dbReference type="Gene3D" id="3.40.50.10490">
    <property type="entry name" value="Glucose-6-phosphate isomerase like protein, domain 1"/>
    <property type="match status" value="1"/>
</dbReference>
<evidence type="ECO:0000313" key="6">
    <source>
        <dbReference type="Proteomes" id="UP000053099"/>
    </source>
</evidence>
<sequence length="286" mass="29951">MTEGVAQRYRDLDLWPAGEVLEALYEAQLRAVAALKEALPALEKAAGAAVERLRAGGYLAYAGAGTSGRLAVLDGVELLPTFGFSRVRFLLAGGERAFSEAVEGAEDDLEGGLTLGRSVAPKDVLLAVAASGQTPFTLGVLRGAKEQGALTVALANNPGTPLLLEADHPILLNTGPEPIAGSTRLGAGTAQKVALNLFSTLVMVRLGRVYGNRMARMRVQNAKLRTRAAEMVKEMAGVSGEEAKRLLEVYRDPALAALVALGLGAEEALALLEEKGVRGALAEVRR</sequence>
<protein>
    <submittedName>
        <fullName evidence="4">N-acetylmuramic acid 6-phosphate etherase</fullName>
    </submittedName>
</protein>